<dbReference type="InterPro" id="IPR023397">
    <property type="entry name" value="SAM-dep_MeTrfase_MraW_recog"/>
</dbReference>
<evidence type="ECO:0000313" key="8">
    <source>
        <dbReference type="Proteomes" id="UP000176678"/>
    </source>
</evidence>
<accession>A0A1F7VF63</accession>
<evidence type="ECO:0000313" key="7">
    <source>
        <dbReference type="EMBL" id="OGL88758.1"/>
    </source>
</evidence>
<feature type="binding site" evidence="6">
    <location>
        <begin position="31"/>
        <end position="33"/>
    </location>
    <ligand>
        <name>S-adenosyl-L-methionine</name>
        <dbReference type="ChEBI" id="CHEBI:59789"/>
    </ligand>
</feature>
<dbReference type="SUPFAM" id="SSF53335">
    <property type="entry name" value="S-adenosyl-L-methionine-dependent methyltransferases"/>
    <property type="match status" value="1"/>
</dbReference>
<comment type="catalytic activity">
    <reaction evidence="6">
        <text>cytidine(1402) in 16S rRNA + S-adenosyl-L-methionine = N(4)-methylcytidine(1402) in 16S rRNA + S-adenosyl-L-homocysteine + H(+)</text>
        <dbReference type="Rhea" id="RHEA:42928"/>
        <dbReference type="Rhea" id="RHEA-COMP:10286"/>
        <dbReference type="Rhea" id="RHEA-COMP:10287"/>
        <dbReference type="ChEBI" id="CHEBI:15378"/>
        <dbReference type="ChEBI" id="CHEBI:57856"/>
        <dbReference type="ChEBI" id="CHEBI:59789"/>
        <dbReference type="ChEBI" id="CHEBI:74506"/>
        <dbReference type="ChEBI" id="CHEBI:82748"/>
        <dbReference type="EC" id="2.1.1.199"/>
    </reaction>
</comment>
<evidence type="ECO:0000256" key="6">
    <source>
        <dbReference type="HAMAP-Rule" id="MF_01007"/>
    </source>
</evidence>
<dbReference type="STRING" id="1802410.A3H75_00415"/>
<dbReference type="GO" id="GO:0071424">
    <property type="term" value="F:rRNA (cytosine-N4-)-methyltransferase activity"/>
    <property type="evidence" value="ECO:0007669"/>
    <property type="project" value="UniProtKB-UniRule"/>
</dbReference>
<keyword evidence="4 6" id="KW-0808">Transferase</keyword>
<evidence type="ECO:0000256" key="5">
    <source>
        <dbReference type="ARBA" id="ARBA00022691"/>
    </source>
</evidence>
<reference evidence="7 8" key="1">
    <citation type="journal article" date="2016" name="Nat. Commun.">
        <title>Thousands of microbial genomes shed light on interconnected biogeochemical processes in an aquifer system.</title>
        <authorList>
            <person name="Anantharaman K."/>
            <person name="Brown C.T."/>
            <person name="Hug L.A."/>
            <person name="Sharon I."/>
            <person name="Castelle C.J."/>
            <person name="Probst A.J."/>
            <person name="Thomas B.C."/>
            <person name="Singh A."/>
            <person name="Wilkins M.J."/>
            <person name="Karaoz U."/>
            <person name="Brodie E.L."/>
            <person name="Williams K.H."/>
            <person name="Hubbard S.S."/>
            <person name="Banfield J.F."/>
        </authorList>
    </citation>
    <scope>NUCLEOTIDE SEQUENCE [LARGE SCALE GENOMIC DNA]</scope>
</reference>
<feature type="binding site" evidence="6">
    <location>
        <position position="51"/>
    </location>
    <ligand>
        <name>S-adenosyl-L-methionine</name>
        <dbReference type="ChEBI" id="CHEBI:59789"/>
    </ligand>
</feature>
<dbReference type="Proteomes" id="UP000176678">
    <property type="component" value="Unassembled WGS sequence"/>
</dbReference>
<dbReference type="Pfam" id="PF01795">
    <property type="entry name" value="Methyltransf_5"/>
    <property type="match status" value="1"/>
</dbReference>
<proteinExistence type="inferred from homology"/>
<protein>
    <recommendedName>
        <fullName evidence="6">Ribosomal RNA small subunit methyltransferase H</fullName>
        <ecNumber evidence="6">2.1.1.199</ecNumber>
    </recommendedName>
    <alternativeName>
        <fullName evidence="6">16S rRNA m(4)C1402 methyltransferase</fullName>
    </alternativeName>
    <alternativeName>
        <fullName evidence="6">rRNA (cytosine-N(4)-)-methyltransferase RsmH</fullName>
    </alternativeName>
</protein>
<dbReference type="EMBL" id="MGES01000028">
    <property type="protein sequence ID" value="OGL88758.1"/>
    <property type="molecule type" value="Genomic_DNA"/>
</dbReference>
<keyword evidence="3 6" id="KW-0489">Methyltransferase</keyword>
<dbReference type="NCBIfam" id="TIGR00006">
    <property type="entry name" value="16S rRNA (cytosine(1402)-N(4))-methyltransferase RsmH"/>
    <property type="match status" value="1"/>
</dbReference>
<evidence type="ECO:0000256" key="1">
    <source>
        <dbReference type="ARBA" id="ARBA00010396"/>
    </source>
</evidence>
<feature type="binding site" evidence="6">
    <location>
        <position position="78"/>
    </location>
    <ligand>
        <name>S-adenosyl-L-methionine</name>
        <dbReference type="ChEBI" id="CHEBI:59789"/>
    </ligand>
</feature>
<dbReference type="PANTHER" id="PTHR11265:SF0">
    <property type="entry name" value="12S RRNA N4-METHYLCYTIDINE METHYLTRANSFERASE"/>
    <property type="match status" value="1"/>
</dbReference>
<dbReference type="Gene3D" id="1.10.150.170">
    <property type="entry name" value="Putative methyltransferase TM0872, insert domain"/>
    <property type="match status" value="1"/>
</dbReference>
<keyword evidence="6" id="KW-0963">Cytoplasm</keyword>
<evidence type="ECO:0000256" key="4">
    <source>
        <dbReference type="ARBA" id="ARBA00022679"/>
    </source>
</evidence>
<dbReference type="HAMAP" id="MF_01007">
    <property type="entry name" value="16SrRNA_methyltr_H"/>
    <property type="match status" value="1"/>
</dbReference>
<dbReference type="EC" id="2.1.1.199" evidence="6"/>
<dbReference type="PANTHER" id="PTHR11265">
    <property type="entry name" value="S-ADENOSYL-METHYLTRANSFERASE MRAW"/>
    <property type="match status" value="1"/>
</dbReference>
<comment type="subcellular location">
    <subcellularLocation>
        <location evidence="6">Cytoplasm</location>
    </subcellularLocation>
</comment>
<organism evidence="7 8">
    <name type="scientific">Candidatus Uhrbacteria bacterium RIFCSPLOWO2_02_FULL_51_9</name>
    <dbReference type="NCBI Taxonomy" id="1802410"/>
    <lineage>
        <taxon>Bacteria</taxon>
        <taxon>Candidatus Uhriibacteriota</taxon>
    </lineage>
</organism>
<name>A0A1F7VF63_9BACT</name>
<dbReference type="AlphaFoldDB" id="A0A1F7VF63"/>
<keyword evidence="2 6" id="KW-0698">rRNA processing</keyword>
<comment type="similarity">
    <text evidence="1 6">Belongs to the methyltransferase superfamily. RsmH family.</text>
</comment>
<dbReference type="PIRSF" id="PIRSF004486">
    <property type="entry name" value="MraW"/>
    <property type="match status" value="1"/>
</dbReference>
<dbReference type="GO" id="GO:0005737">
    <property type="term" value="C:cytoplasm"/>
    <property type="evidence" value="ECO:0007669"/>
    <property type="project" value="UniProtKB-SubCell"/>
</dbReference>
<feature type="binding site" evidence="6">
    <location>
        <position position="99"/>
    </location>
    <ligand>
        <name>S-adenosyl-L-methionine</name>
        <dbReference type="ChEBI" id="CHEBI:59789"/>
    </ligand>
</feature>
<keyword evidence="5 6" id="KW-0949">S-adenosyl-L-methionine</keyword>
<gene>
    <name evidence="6" type="primary">rsmH</name>
    <name evidence="7" type="ORF">A3H75_00415</name>
</gene>
<comment type="function">
    <text evidence="6">Specifically methylates the N4 position of cytidine in position 1402 (C1402) of 16S rRNA.</text>
</comment>
<comment type="caution">
    <text evidence="7">The sequence shown here is derived from an EMBL/GenBank/DDBJ whole genome shotgun (WGS) entry which is preliminary data.</text>
</comment>
<feature type="binding site" evidence="6">
    <location>
        <position position="106"/>
    </location>
    <ligand>
        <name>S-adenosyl-L-methionine</name>
        <dbReference type="ChEBI" id="CHEBI:59789"/>
    </ligand>
</feature>
<dbReference type="Gene3D" id="3.40.50.150">
    <property type="entry name" value="Vaccinia Virus protein VP39"/>
    <property type="match status" value="1"/>
</dbReference>
<dbReference type="SUPFAM" id="SSF81799">
    <property type="entry name" value="Putative methyltransferase TM0872, insert domain"/>
    <property type="match status" value="1"/>
</dbReference>
<evidence type="ECO:0000256" key="3">
    <source>
        <dbReference type="ARBA" id="ARBA00022603"/>
    </source>
</evidence>
<sequence length="286" mass="31871">MRHTPVLLQEVVEGLNLAPGKYVVDCTLGDAGHAEAILRATAPSGKLLGIDADPVARQRAQEFLHEYRDRVIMVQRSFTYLQEIIAEHHGAQVDVVLFDLGWSMQQVKERGRGFSFMADEPLDMRYDPTSSMTAAELINTSTPDELTRLLRLYGEEARAREIARELIAARPIKSTQDVVRAVMAVYRGRHGKIHPATKTFQAFRIATNNELEVLAAALPQAVAALSSGGRVAVITFHSLEDRIVKQFFKKEPALRLVNKKPLRATAEELRQNPAARSAKLRIAEKV</sequence>
<dbReference type="InterPro" id="IPR002903">
    <property type="entry name" value="RsmH"/>
</dbReference>
<dbReference type="GO" id="GO:0070475">
    <property type="term" value="P:rRNA base methylation"/>
    <property type="evidence" value="ECO:0007669"/>
    <property type="project" value="UniProtKB-UniRule"/>
</dbReference>
<evidence type="ECO:0000256" key="2">
    <source>
        <dbReference type="ARBA" id="ARBA00022552"/>
    </source>
</evidence>
<dbReference type="InterPro" id="IPR029063">
    <property type="entry name" value="SAM-dependent_MTases_sf"/>
</dbReference>